<accession>A0AAE3QHG9</accession>
<comment type="caution">
    <text evidence="1">The sequence shown here is derived from an EMBL/GenBank/DDBJ whole genome shotgun (WGS) entry which is preliminary data.</text>
</comment>
<evidence type="ECO:0000313" key="1">
    <source>
        <dbReference type="EMBL" id="MDI7925096.1"/>
    </source>
</evidence>
<sequence length="58" mass="6525">MGIARSTYYDSPEKPVDDTSIVEAMFAICDEFEFTAIVVWVPRYASRAWSSTTRRSGG</sequence>
<dbReference type="EMBL" id="JALDYZ010000023">
    <property type="protein sequence ID" value="MDI7925096.1"/>
    <property type="molecule type" value="Genomic_DNA"/>
</dbReference>
<reference evidence="1" key="1">
    <citation type="submission" date="2022-03" db="EMBL/GenBank/DDBJ databases">
        <title>Fererhizobium litorale gen. nov., sp. nov., isolated from sandy sediments of the Sea of Japan seashore.</title>
        <authorList>
            <person name="Romanenko L."/>
            <person name="Kurilenko V."/>
            <person name="Otstavnykh N."/>
            <person name="Svetashev V."/>
            <person name="Tekutyeva L."/>
            <person name="Isaeva M."/>
            <person name="Mikhailov V."/>
        </authorList>
    </citation>
    <scope>NUCLEOTIDE SEQUENCE</scope>
    <source>
        <strain evidence="1">KMM 9576</strain>
    </source>
</reference>
<dbReference type="RefSeq" id="WP_311789426.1">
    <property type="nucleotide sequence ID" value="NZ_JALDYY010000030.1"/>
</dbReference>
<protein>
    <submittedName>
        <fullName evidence="1">Uncharacterized protein</fullName>
    </submittedName>
</protein>
<keyword evidence="2" id="KW-1185">Reference proteome</keyword>
<dbReference type="Proteomes" id="UP001161580">
    <property type="component" value="Unassembled WGS sequence"/>
</dbReference>
<organism evidence="1 2">
    <name type="scientific">Ferirhizobium litorale</name>
    <dbReference type="NCBI Taxonomy" id="2927786"/>
    <lineage>
        <taxon>Bacteria</taxon>
        <taxon>Pseudomonadati</taxon>
        <taxon>Pseudomonadota</taxon>
        <taxon>Alphaproteobacteria</taxon>
        <taxon>Hyphomicrobiales</taxon>
        <taxon>Rhizobiaceae</taxon>
        <taxon>Ferirhizobium</taxon>
    </lineage>
</organism>
<name>A0AAE3QHG9_9HYPH</name>
<gene>
    <name evidence="1" type="ORF">MRS75_23885</name>
</gene>
<evidence type="ECO:0000313" key="2">
    <source>
        <dbReference type="Proteomes" id="UP001161580"/>
    </source>
</evidence>
<dbReference type="AlphaFoldDB" id="A0AAE3QHG9"/>
<proteinExistence type="predicted"/>